<comment type="caution">
    <text evidence="1">The sequence shown here is derived from an EMBL/GenBank/DDBJ whole genome shotgun (WGS) entry which is preliminary data.</text>
</comment>
<gene>
    <name evidence="1" type="ORF">GCM10010521_36670</name>
</gene>
<dbReference type="EMBL" id="BAAAVM010000042">
    <property type="protein sequence ID" value="GAA3146213.1"/>
    <property type="molecule type" value="Genomic_DNA"/>
</dbReference>
<reference evidence="2" key="1">
    <citation type="journal article" date="2019" name="Int. J. Syst. Evol. Microbiol.">
        <title>The Global Catalogue of Microorganisms (GCM) 10K type strain sequencing project: providing services to taxonomists for standard genome sequencing and annotation.</title>
        <authorList>
            <consortium name="The Broad Institute Genomics Platform"/>
            <consortium name="The Broad Institute Genome Sequencing Center for Infectious Disease"/>
            <person name="Wu L."/>
            <person name="Ma J."/>
        </authorList>
    </citation>
    <scope>NUCLEOTIDE SEQUENCE [LARGE SCALE GENOMIC DNA]</scope>
    <source>
        <strain evidence="2">JCM 11574</strain>
    </source>
</reference>
<evidence type="ECO:0000313" key="2">
    <source>
        <dbReference type="Proteomes" id="UP001500893"/>
    </source>
</evidence>
<name>A0ABP6NF73_9ACTN</name>
<keyword evidence="2" id="KW-1185">Reference proteome</keyword>
<proteinExistence type="predicted"/>
<dbReference type="RefSeq" id="WP_345052933.1">
    <property type="nucleotide sequence ID" value="NZ_BAAAVM010000042.1"/>
</dbReference>
<sequence>MVYPEAVDELPGPLTLPANFTAEDVSAAITAQAEERHRLLLDRVDAAFRRHYRIEHPEALEEIHGTPAQAAR</sequence>
<organism evidence="1 2">
    <name type="scientific">Streptomyces rameus</name>
    <dbReference type="NCBI Taxonomy" id="68261"/>
    <lineage>
        <taxon>Bacteria</taxon>
        <taxon>Bacillati</taxon>
        <taxon>Actinomycetota</taxon>
        <taxon>Actinomycetes</taxon>
        <taxon>Kitasatosporales</taxon>
        <taxon>Streptomycetaceae</taxon>
        <taxon>Streptomyces</taxon>
    </lineage>
</organism>
<accession>A0ABP6NF73</accession>
<evidence type="ECO:0000313" key="1">
    <source>
        <dbReference type="EMBL" id="GAA3146213.1"/>
    </source>
</evidence>
<dbReference type="Proteomes" id="UP001500893">
    <property type="component" value="Unassembled WGS sequence"/>
</dbReference>
<protein>
    <submittedName>
        <fullName evidence="1">Uncharacterized protein</fullName>
    </submittedName>
</protein>